<dbReference type="Gene3D" id="3.30.420.240">
    <property type="match status" value="1"/>
</dbReference>
<keyword evidence="2" id="KW-1185">Reference proteome</keyword>
<gene>
    <name evidence="1" type="ORF">SAMN02745123_01789</name>
</gene>
<dbReference type="OrthoDB" id="1804777at2"/>
<reference evidence="2" key="1">
    <citation type="submission" date="2016-11" db="EMBL/GenBank/DDBJ databases">
        <authorList>
            <person name="Varghese N."/>
            <person name="Submissions S."/>
        </authorList>
    </citation>
    <scope>NUCLEOTIDE SEQUENCE [LARGE SCALE GENOMIC DNA]</scope>
    <source>
        <strain evidence="2">DSM 10349</strain>
    </source>
</reference>
<dbReference type="EMBL" id="FRAR01000013">
    <property type="protein sequence ID" value="SHK42122.1"/>
    <property type="molecule type" value="Genomic_DNA"/>
</dbReference>
<dbReference type="Gene3D" id="3.40.50.300">
    <property type="entry name" value="P-loop containing nucleotide triphosphate hydrolases"/>
    <property type="match status" value="1"/>
</dbReference>
<protein>
    <submittedName>
        <fullName evidence="1">Phage uncharacterized protein (Putative large terminase), C-terminal domain-containing protein</fullName>
    </submittedName>
</protein>
<sequence length="589" mass="68707">MPQNKVVISISQNIEIFNTEDNRKLLYQYLIKYYQSEKSFTLDKAKKMAQKLFHEYKDNLFGDKSLSWWLGSKSIEYFCLYYLQDTFIPKLDNTARKLAPVHYDIWNELESMFIKDNSDKLLLVLPRGAAKTTVCDFALTTWCHCYKVSIYTLVAGKVEQDAIEFIREIRRAFEENPYIINTFGKLIDSRKYTANKLELELVNETKIQAISSVSSLRGKKFNGHRPSLIIADDYQGKSDVITQEARDKKYNTWVQDSQYAGDKAVFRDGNKVKMATKFIVLGTILHRDCFMSRLLKDKSYKYIVHKAVLVDDVDELYNSGLWEEFKKIYFNSQLNDPIAEAKEFYFQHEGEMQYPVLWKDKWDCLELAIDYYSNPQAFKQELQNDASKIGEKAFHQATTKSAEEIESQSFEKTILCCDPAVETKSNNDFTALLVGSKTSNNFRWVRKGIIERYTFDEYIDKVIKLLKEYENIKAIWIEKNTFNGTDKREIEKRINEDKSLKSRNIQIINERQNKNKEAKIRAISGKVDSGFIIFNEEDTGFINQVLDYEGEGYSLHDDAPDVLAEFDRLIDEINIIQFATAFDKTKLGL</sequence>
<evidence type="ECO:0000313" key="1">
    <source>
        <dbReference type="EMBL" id="SHK42122.1"/>
    </source>
</evidence>
<dbReference type="STRING" id="1121421.SAMN02745123_01789"/>
<dbReference type="Proteomes" id="UP000183997">
    <property type="component" value="Unassembled WGS sequence"/>
</dbReference>
<dbReference type="InterPro" id="IPR027417">
    <property type="entry name" value="P-loop_NTPase"/>
</dbReference>
<organism evidence="1 2">
    <name type="scientific">Desulforamulus aeronauticus DSM 10349</name>
    <dbReference type="NCBI Taxonomy" id="1121421"/>
    <lineage>
        <taxon>Bacteria</taxon>
        <taxon>Bacillati</taxon>
        <taxon>Bacillota</taxon>
        <taxon>Clostridia</taxon>
        <taxon>Eubacteriales</taxon>
        <taxon>Peptococcaceae</taxon>
        <taxon>Desulforamulus</taxon>
    </lineage>
</organism>
<evidence type="ECO:0000313" key="2">
    <source>
        <dbReference type="Proteomes" id="UP000183997"/>
    </source>
</evidence>
<accession>A0A1M6SBG4</accession>
<dbReference type="RefSeq" id="WP_072913283.1">
    <property type="nucleotide sequence ID" value="NZ_FRAR01000013.1"/>
</dbReference>
<dbReference type="AlphaFoldDB" id="A0A1M6SBG4"/>
<name>A0A1M6SBG4_9FIRM</name>
<proteinExistence type="predicted"/>